<dbReference type="Pfam" id="PF02424">
    <property type="entry name" value="ApbE"/>
    <property type="match status" value="2"/>
</dbReference>
<keyword evidence="4" id="KW-0285">Flavoprotein</keyword>
<keyword evidence="11" id="KW-0449">Lipoprotein</keyword>
<evidence type="ECO:0000256" key="6">
    <source>
        <dbReference type="ARBA" id="ARBA00022723"/>
    </source>
</evidence>
<evidence type="ECO:0000256" key="4">
    <source>
        <dbReference type="ARBA" id="ARBA00022630"/>
    </source>
</evidence>
<dbReference type="Gene3D" id="3.10.520.10">
    <property type="entry name" value="ApbE-like domains"/>
    <property type="match status" value="2"/>
</dbReference>
<reference evidence="11 12" key="1">
    <citation type="submission" date="2019-12" db="EMBL/GenBank/DDBJ databases">
        <authorList>
            <person name="Wolfe R."/>
            <person name="Danczak R."/>
            <person name="Wilkins M."/>
        </authorList>
    </citation>
    <scope>NUCLEOTIDE SEQUENCE [LARGE SCALE GENOMIC DNA]</scope>
    <source>
        <strain evidence="11">X2_MaxBin.013</strain>
    </source>
</reference>
<dbReference type="InterPro" id="IPR003374">
    <property type="entry name" value="ApbE-like_sf"/>
</dbReference>
<dbReference type="EC" id="2.7.1.180" evidence="2"/>
<dbReference type="SUPFAM" id="SSF143631">
    <property type="entry name" value="ApbE-like"/>
    <property type="match status" value="1"/>
</dbReference>
<keyword evidence="7" id="KW-0274">FAD</keyword>
<evidence type="ECO:0000313" key="12">
    <source>
        <dbReference type="Proteomes" id="UP000488506"/>
    </source>
</evidence>
<comment type="cofactor">
    <cofactor evidence="1">
        <name>Mg(2+)</name>
        <dbReference type="ChEBI" id="CHEBI:18420"/>
    </cofactor>
</comment>
<evidence type="ECO:0000256" key="5">
    <source>
        <dbReference type="ARBA" id="ARBA00022679"/>
    </source>
</evidence>
<dbReference type="EMBL" id="WPAF01000048">
    <property type="protein sequence ID" value="KAF0132651.1"/>
    <property type="molecule type" value="Genomic_DNA"/>
</dbReference>
<evidence type="ECO:0000256" key="9">
    <source>
        <dbReference type="ARBA" id="ARBA00031306"/>
    </source>
</evidence>
<keyword evidence="5" id="KW-0808">Transferase</keyword>
<comment type="catalytic activity">
    <reaction evidence="10">
        <text>L-threonyl-[protein] + FAD = FMN-L-threonyl-[protein] + AMP + H(+)</text>
        <dbReference type="Rhea" id="RHEA:36847"/>
        <dbReference type="Rhea" id="RHEA-COMP:11060"/>
        <dbReference type="Rhea" id="RHEA-COMP:11061"/>
        <dbReference type="ChEBI" id="CHEBI:15378"/>
        <dbReference type="ChEBI" id="CHEBI:30013"/>
        <dbReference type="ChEBI" id="CHEBI:57692"/>
        <dbReference type="ChEBI" id="CHEBI:74257"/>
        <dbReference type="ChEBI" id="CHEBI:456215"/>
        <dbReference type="EC" id="2.7.1.180"/>
    </reaction>
</comment>
<dbReference type="InterPro" id="IPR024932">
    <property type="entry name" value="ApbE"/>
</dbReference>
<evidence type="ECO:0000256" key="8">
    <source>
        <dbReference type="ARBA" id="ARBA00022842"/>
    </source>
</evidence>
<organism evidence="11 12">
    <name type="scientific">Candidatus Saganbacteria bacterium</name>
    <dbReference type="NCBI Taxonomy" id="2575572"/>
    <lineage>
        <taxon>Bacteria</taxon>
        <taxon>Bacillati</taxon>
        <taxon>Saganbacteria</taxon>
    </lineage>
</organism>
<protein>
    <recommendedName>
        <fullName evidence="3">FAD:protein FMN transferase</fullName>
        <ecNumber evidence="2">2.7.1.180</ecNumber>
    </recommendedName>
    <alternativeName>
        <fullName evidence="9">Flavin transferase</fullName>
    </alternativeName>
</protein>
<comment type="caution">
    <text evidence="11">The sequence shown here is derived from an EMBL/GenBank/DDBJ whole genome shotgun (WGS) entry which is preliminary data.</text>
</comment>
<evidence type="ECO:0000256" key="7">
    <source>
        <dbReference type="ARBA" id="ARBA00022827"/>
    </source>
</evidence>
<gene>
    <name evidence="11" type="ORF">FD145_1603</name>
</gene>
<evidence type="ECO:0000313" key="11">
    <source>
        <dbReference type="EMBL" id="KAF0132651.1"/>
    </source>
</evidence>
<evidence type="ECO:0000256" key="10">
    <source>
        <dbReference type="ARBA" id="ARBA00048540"/>
    </source>
</evidence>
<evidence type="ECO:0000256" key="1">
    <source>
        <dbReference type="ARBA" id="ARBA00001946"/>
    </source>
</evidence>
<dbReference type="PANTHER" id="PTHR30040:SF2">
    <property type="entry name" value="FAD:PROTEIN FMN TRANSFERASE"/>
    <property type="match status" value="1"/>
</dbReference>
<name>A0A833KZI0_UNCSA</name>
<dbReference type="GO" id="GO:0016740">
    <property type="term" value="F:transferase activity"/>
    <property type="evidence" value="ECO:0007669"/>
    <property type="project" value="UniProtKB-KW"/>
</dbReference>
<keyword evidence="6" id="KW-0479">Metal-binding</keyword>
<evidence type="ECO:0000256" key="3">
    <source>
        <dbReference type="ARBA" id="ARBA00016337"/>
    </source>
</evidence>
<dbReference type="AlphaFoldDB" id="A0A833KZI0"/>
<dbReference type="Proteomes" id="UP000488506">
    <property type="component" value="Unassembled WGS sequence"/>
</dbReference>
<evidence type="ECO:0000256" key="2">
    <source>
        <dbReference type="ARBA" id="ARBA00011955"/>
    </source>
</evidence>
<proteinExistence type="predicted"/>
<dbReference type="PANTHER" id="PTHR30040">
    <property type="entry name" value="THIAMINE BIOSYNTHESIS LIPOPROTEIN APBE"/>
    <property type="match status" value="1"/>
</dbReference>
<dbReference type="GO" id="GO:0046872">
    <property type="term" value="F:metal ion binding"/>
    <property type="evidence" value="ECO:0007669"/>
    <property type="project" value="UniProtKB-KW"/>
</dbReference>
<accession>A0A833KZI0</accession>
<sequence length="258" mass="28334">MKRLLVFSLIAVAIITTAVIYLKFFNQQAVFKAMGIEVKIFIKDRYARNNIRAAANRIREIEKALSKYDKNSEVSRLNRGETFEMSQDLSRCLSLSEKAKKATYGTFNVYYNGKVDLDGIGKGFAAEEARQLLYKRGVKNAMIDMRSSIAVLGGPWKIGIVNPQKKNEILEVIELNGPEALSTSGDYEQGSHIIDPSTGKPASLVKGVTIVGNDAGFLDALSTGIFVMGPKAGLELAKELNLKALIIGADGKIYRHNL</sequence>
<keyword evidence="8" id="KW-0460">Magnesium</keyword>